<dbReference type="EC" id="3.1.1.47" evidence="1"/>
<dbReference type="SUPFAM" id="SSF53474">
    <property type="entry name" value="alpha/beta-Hydrolases"/>
    <property type="match status" value="1"/>
</dbReference>
<dbReference type="OrthoDB" id="2363873at2759"/>
<evidence type="ECO:0000313" key="6">
    <source>
        <dbReference type="EMBL" id="KAF2459473.1"/>
    </source>
</evidence>
<reference evidence="6" key="1">
    <citation type="journal article" date="2020" name="Stud. Mycol.">
        <title>101 Dothideomycetes genomes: a test case for predicting lifestyles and emergence of pathogens.</title>
        <authorList>
            <person name="Haridas S."/>
            <person name="Albert R."/>
            <person name="Binder M."/>
            <person name="Bloem J."/>
            <person name="Labutti K."/>
            <person name="Salamov A."/>
            <person name="Andreopoulos B."/>
            <person name="Baker S."/>
            <person name="Barry K."/>
            <person name="Bills G."/>
            <person name="Bluhm B."/>
            <person name="Cannon C."/>
            <person name="Castanera R."/>
            <person name="Culley D."/>
            <person name="Daum C."/>
            <person name="Ezra D."/>
            <person name="Gonzalez J."/>
            <person name="Henrissat B."/>
            <person name="Kuo A."/>
            <person name="Liang C."/>
            <person name="Lipzen A."/>
            <person name="Lutzoni F."/>
            <person name="Magnuson J."/>
            <person name="Mondo S."/>
            <person name="Nolan M."/>
            <person name="Ohm R."/>
            <person name="Pangilinan J."/>
            <person name="Park H.-J."/>
            <person name="Ramirez L."/>
            <person name="Alfaro M."/>
            <person name="Sun H."/>
            <person name="Tritt A."/>
            <person name="Yoshinaga Y."/>
            <person name="Zwiers L.-H."/>
            <person name="Turgeon B."/>
            <person name="Goodwin S."/>
            <person name="Spatafora J."/>
            <person name="Crous P."/>
            <person name="Grigoriev I."/>
        </authorList>
    </citation>
    <scope>NUCLEOTIDE SEQUENCE</scope>
    <source>
        <strain evidence="6">ATCC 16933</strain>
    </source>
</reference>
<organism evidence="6 7">
    <name type="scientific">Lineolata rhizophorae</name>
    <dbReference type="NCBI Taxonomy" id="578093"/>
    <lineage>
        <taxon>Eukaryota</taxon>
        <taxon>Fungi</taxon>
        <taxon>Dikarya</taxon>
        <taxon>Ascomycota</taxon>
        <taxon>Pezizomycotina</taxon>
        <taxon>Dothideomycetes</taxon>
        <taxon>Dothideomycetes incertae sedis</taxon>
        <taxon>Lineolatales</taxon>
        <taxon>Lineolataceae</taxon>
        <taxon>Lineolata</taxon>
    </lineage>
</organism>
<dbReference type="InterPro" id="IPR029058">
    <property type="entry name" value="AB_hydrolase_fold"/>
</dbReference>
<dbReference type="GO" id="GO:0016042">
    <property type="term" value="P:lipid catabolic process"/>
    <property type="evidence" value="ECO:0007669"/>
    <property type="project" value="UniProtKB-KW"/>
</dbReference>
<accession>A0A6A6P7R2</accession>
<name>A0A6A6P7R2_9PEZI</name>
<feature type="region of interest" description="Disordered" evidence="5">
    <location>
        <begin position="1"/>
        <end position="40"/>
    </location>
</feature>
<evidence type="ECO:0000256" key="2">
    <source>
        <dbReference type="ARBA" id="ARBA00022801"/>
    </source>
</evidence>
<dbReference type="Gene3D" id="3.40.50.1820">
    <property type="entry name" value="alpha/beta hydrolase"/>
    <property type="match status" value="1"/>
</dbReference>
<evidence type="ECO:0000256" key="3">
    <source>
        <dbReference type="ARBA" id="ARBA00022963"/>
    </source>
</evidence>
<feature type="region of interest" description="Disordered" evidence="5">
    <location>
        <begin position="152"/>
        <end position="180"/>
    </location>
</feature>
<dbReference type="AlphaFoldDB" id="A0A6A6P7R2"/>
<feature type="compositionally biased region" description="Pro residues" evidence="5">
    <location>
        <begin position="158"/>
        <end position="168"/>
    </location>
</feature>
<gene>
    <name evidence="6" type="ORF">BDY21DRAFT_338346</name>
</gene>
<dbReference type="PANTHER" id="PTHR10272:SF0">
    <property type="entry name" value="PLATELET-ACTIVATING FACTOR ACETYLHYDROLASE"/>
    <property type="match status" value="1"/>
</dbReference>
<feature type="compositionally biased region" description="Basic residues" evidence="5">
    <location>
        <begin position="21"/>
        <end position="35"/>
    </location>
</feature>
<keyword evidence="3" id="KW-0442">Lipid degradation</keyword>
<evidence type="ECO:0000256" key="4">
    <source>
        <dbReference type="ARBA" id="ARBA00023098"/>
    </source>
</evidence>
<sequence>MSDLPFRSRSGLGELGSRSVPRSKKPKARPPRSKRDRLGFFHGKLPTYSGPYPVGVMTIEVPAESPRTFSHIKRDGQHLLKLETVLFTLYYPCLQEQGTNRAVDKDKPPRETWLPRPRTKVAEGYGKFASIGKMGIPLFTTTTMLTKLPAVTNAPPSRKWPPPPPPANPADAKSKPKYEDSDKEPVFNLLIFSHGLGGTRTAYSSLCGEFASYGFVVCAVEHRDGSGPRTYVNFTKDGQGSLEERELDGRVDHNEQERTKKHHRIDYVFPKNNPLDTSPNNDKGVDKDLRLSQIALRMAEVEEAYRVLRCICKGDGEEIAAKNLRGQGFVGGCSHGLEGVNWNDWKDKFYLDGVTMLGHSFGAATTVEILRSADRFSWISQGIIYDMWGAPVGPPQEDHKLRRPLLGINSEAFMYWEANFRSIVDIMDEARNHGAPAWLLTVRGTIHITQSDFPILYRYICSFFFQMTANPKRAMDVNVNASLEYLRLVLPAARPTIDRTMTSEHFLDSPVLDVKPQDHKPPDKHIAARLEVPHQVRNRVLPTVTRKMKRTARRSQANRDEIWMHVKASEEEVNYYLKNVFGTNMAPI</sequence>
<dbReference type="PANTHER" id="PTHR10272">
    <property type="entry name" value="PLATELET-ACTIVATING FACTOR ACETYLHYDROLASE"/>
    <property type="match status" value="1"/>
</dbReference>
<evidence type="ECO:0000313" key="7">
    <source>
        <dbReference type="Proteomes" id="UP000799766"/>
    </source>
</evidence>
<evidence type="ECO:0000256" key="5">
    <source>
        <dbReference type="SAM" id="MobiDB-lite"/>
    </source>
</evidence>
<keyword evidence="4" id="KW-0443">Lipid metabolism</keyword>
<protein>
    <recommendedName>
        <fullName evidence="1">1-alkyl-2-acetylglycerophosphocholine esterase</fullName>
        <ecNumber evidence="1">3.1.1.47</ecNumber>
    </recommendedName>
</protein>
<dbReference type="Pfam" id="PF03403">
    <property type="entry name" value="PAF-AH_p_II"/>
    <property type="match status" value="1"/>
</dbReference>
<keyword evidence="2 6" id="KW-0378">Hydrolase</keyword>
<proteinExistence type="predicted"/>
<feature type="compositionally biased region" description="Low complexity" evidence="5">
    <location>
        <begin position="7"/>
        <end position="20"/>
    </location>
</feature>
<keyword evidence="7" id="KW-1185">Reference proteome</keyword>
<evidence type="ECO:0000256" key="1">
    <source>
        <dbReference type="ARBA" id="ARBA00013201"/>
    </source>
</evidence>
<dbReference type="GO" id="GO:0003847">
    <property type="term" value="F:1-alkyl-2-acetylglycerophosphocholine esterase activity"/>
    <property type="evidence" value="ECO:0007669"/>
    <property type="project" value="UniProtKB-EC"/>
</dbReference>
<dbReference type="EMBL" id="MU001675">
    <property type="protein sequence ID" value="KAF2459473.1"/>
    <property type="molecule type" value="Genomic_DNA"/>
</dbReference>
<dbReference type="Proteomes" id="UP000799766">
    <property type="component" value="Unassembled WGS sequence"/>
</dbReference>